<sequence>MSRDQYLPFLVSQLFKLPMHLLAQVGYAAPCKGNPQRRGETSPVPAMSQVFLLQSSVNATYDPHGRNLNVPIVTGALNNSHMFTTHFLPQ</sequence>
<evidence type="ECO:0000313" key="2">
    <source>
        <dbReference type="Proteomes" id="UP000887013"/>
    </source>
</evidence>
<dbReference type="AlphaFoldDB" id="A0A8X6QG35"/>
<proteinExistence type="predicted"/>
<name>A0A8X6QG35_NEPPI</name>
<evidence type="ECO:0000313" key="1">
    <source>
        <dbReference type="EMBL" id="GFU17056.1"/>
    </source>
</evidence>
<comment type="caution">
    <text evidence="1">The sequence shown here is derived from an EMBL/GenBank/DDBJ whole genome shotgun (WGS) entry which is preliminary data.</text>
</comment>
<dbReference type="Proteomes" id="UP000887013">
    <property type="component" value="Unassembled WGS sequence"/>
</dbReference>
<accession>A0A8X6QG35</accession>
<protein>
    <submittedName>
        <fullName evidence="1">Uncharacterized protein</fullName>
    </submittedName>
</protein>
<reference evidence="1" key="1">
    <citation type="submission" date="2020-08" db="EMBL/GenBank/DDBJ databases">
        <title>Multicomponent nature underlies the extraordinary mechanical properties of spider dragline silk.</title>
        <authorList>
            <person name="Kono N."/>
            <person name="Nakamura H."/>
            <person name="Mori M."/>
            <person name="Yoshida Y."/>
            <person name="Ohtoshi R."/>
            <person name="Malay A.D."/>
            <person name="Moran D.A.P."/>
            <person name="Tomita M."/>
            <person name="Numata K."/>
            <person name="Arakawa K."/>
        </authorList>
    </citation>
    <scope>NUCLEOTIDE SEQUENCE</scope>
</reference>
<organism evidence="1 2">
    <name type="scientific">Nephila pilipes</name>
    <name type="common">Giant wood spider</name>
    <name type="synonym">Nephila maculata</name>
    <dbReference type="NCBI Taxonomy" id="299642"/>
    <lineage>
        <taxon>Eukaryota</taxon>
        <taxon>Metazoa</taxon>
        <taxon>Ecdysozoa</taxon>
        <taxon>Arthropoda</taxon>
        <taxon>Chelicerata</taxon>
        <taxon>Arachnida</taxon>
        <taxon>Araneae</taxon>
        <taxon>Araneomorphae</taxon>
        <taxon>Entelegynae</taxon>
        <taxon>Araneoidea</taxon>
        <taxon>Nephilidae</taxon>
        <taxon>Nephila</taxon>
    </lineage>
</organism>
<dbReference type="EMBL" id="BMAW01126516">
    <property type="protein sequence ID" value="GFU17056.1"/>
    <property type="molecule type" value="Genomic_DNA"/>
</dbReference>
<gene>
    <name evidence="1" type="ORF">NPIL_575941</name>
</gene>
<keyword evidence="2" id="KW-1185">Reference proteome</keyword>